<feature type="transmembrane region" description="Helical" evidence="7">
    <location>
        <begin position="117"/>
        <end position="141"/>
    </location>
</feature>
<keyword evidence="3" id="KW-1003">Cell membrane</keyword>
<comment type="caution">
    <text evidence="8">The sequence shown here is derived from an EMBL/GenBank/DDBJ whole genome shotgun (WGS) entry which is preliminary data.</text>
</comment>
<dbReference type="PANTHER" id="PTHR34184:SF4">
    <property type="entry name" value="UPF0718 PROTEIN YCGR"/>
    <property type="match status" value="1"/>
</dbReference>
<comment type="subcellular location">
    <subcellularLocation>
        <location evidence="1">Cell membrane</location>
        <topology evidence="1">Multi-pass membrane protein</topology>
    </subcellularLocation>
</comment>
<name>A0A5C6A5F9_9BACT</name>
<dbReference type="EMBL" id="SJPN01000007">
    <property type="protein sequence ID" value="TWT94729.1"/>
    <property type="molecule type" value="Genomic_DNA"/>
</dbReference>
<evidence type="ECO:0000256" key="7">
    <source>
        <dbReference type="SAM" id="Phobius"/>
    </source>
</evidence>
<feature type="transmembrane region" description="Helical" evidence="7">
    <location>
        <begin position="61"/>
        <end position="80"/>
    </location>
</feature>
<evidence type="ECO:0000256" key="5">
    <source>
        <dbReference type="ARBA" id="ARBA00022989"/>
    </source>
</evidence>
<protein>
    <submittedName>
        <fullName evidence="8">Putative permease</fullName>
    </submittedName>
</protein>
<dbReference type="Proteomes" id="UP000320176">
    <property type="component" value="Unassembled WGS sequence"/>
</dbReference>
<evidence type="ECO:0000256" key="4">
    <source>
        <dbReference type="ARBA" id="ARBA00022692"/>
    </source>
</evidence>
<feature type="transmembrane region" description="Helical" evidence="7">
    <location>
        <begin position="438"/>
        <end position="459"/>
    </location>
</feature>
<dbReference type="InterPro" id="IPR005524">
    <property type="entry name" value="DUF318"/>
</dbReference>
<gene>
    <name evidence="8" type="ORF">Pla52n_55540</name>
</gene>
<evidence type="ECO:0000256" key="6">
    <source>
        <dbReference type="ARBA" id="ARBA00023136"/>
    </source>
</evidence>
<keyword evidence="4 7" id="KW-0812">Transmembrane</keyword>
<dbReference type="AlphaFoldDB" id="A0A5C6A5F9"/>
<feature type="transmembrane region" description="Helical" evidence="7">
    <location>
        <begin position="217"/>
        <end position="237"/>
    </location>
</feature>
<evidence type="ECO:0000313" key="8">
    <source>
        <dbReference type="EMBL" id="TWT94729.1"/>
    </source>
</evidence>
<feature type="transmembrane region" description="Helical" evidence="7">
    <location>
        <begin position="249"/>
        <end position="270"/>
    </location>
</feature>
<reference evidence="8 9" key="1">
    <citation type="submission" date="2019-02" db="EMBL/GenBank/DDBJ databases">
        <title>Deep-cultivation of Planctomycetes and their phenomic and genomic characterization uncovers novel biology.</title>
        <authorList>
            <person name="Wiegand S."/>
            <person name="Jogler M."/>
            <person name="Boedeker C."/>
            <person name="Pinto D."/>
            <person name="Vollmers J."/>
            <person name="Rivas-Marin E."/>
            <person name="Kohn T."/>
            <person name="Peeters S.H."/>
            <person name="Heuer A."/>
            <person name="Rast P."/>
            <person name="Oberbeckmann S."/>
            <person name="Bunk B."/>
            <person name="Jeske O."/>
            <person name="Meyerdierks A."/>
            <person name="Storesund J.E."/>
            <person name="Kallscheuer N."/>
            <person name="Luecker S."/>
            <person name="Lage O.M."/>
            <person name="Pohl T."/>
            <person name="Merkel B.J."/>
            <person name="Hornburger P."/>
            <person name="Mueller R.-W."/>
            <person name="Bruemmer F."/>
            <person name="Labrenz M."/>
            <person name="Spormann A.M."/>
            <person name="Op Den Camp H."/>
            <person name="Overmann J."/>
            <person name="Amann R."/>
            <person name="Jetten M.S.M."/>
            <person name="Mascher T."/>
            <person name="Medema M.H."/>
            <person name="Devos D.P."/>
            <person name="Kaster A.-K."/>
            <person name="Ovreas L."/>
            <person name="Rohde M."/>
            <person name="Galperin M.Y."/>
            <person name="Jogler C."/>
        </authorList>
    </citation>
    <scope>NUCLEOTIDE SEQUENCE [LARGE SCALE GENOMIC DNA]</scope>
    <source>
        <strain evidence="8 9">Pla52n</strain>
    </source>
</reference>
<keyword evidence="5 7" id="KW-1133">Transmembrane helix</keyword>
<dbReference type="RefSeq" id="WP_146522535.1">
    <property type="nucleotide sequence ID" value="NZ_CP151726.1"/>
</dbReference>
<feature type="transmembrane region" description="Helical" evidence="7">
    <location>
        <begin position="282"/>
        <end position="304"/>
    </location>
</feature>
<feature type="transmembrane region" description="Helical" evidence="7">
    <location>
        <begin position="310"/>
        <end position="331"/>
    </location>
</feature>
<evidence type="ECO:0000256" key="1">
    <source>
        <dbReference type="ARBA" id="ARBA00004651"/>
    </source>
</evidence>
<evidence type="ECO:0000256" key="2">
    <source>
        <dbReference type="ARBA" id="ARBA00006386"/>
    </source>
</evidence>
<dbReference type="OrthoDB" id="9777774at2"/>
<feature type="transmembrane region" description="Helical" evidence="7">
    <location>
        <begin position="92"/>
        <end position="111"/>
    </location>
</feature>
<dbReference type="PANTHER" id="PTHR34184">
    <property type="entry name" value="UPF0718 PROTEIN YCGR"/>
    <property type="match status" value="1"/>
</dbReference>
<keyword evidence="6 7" id="KW-0472">Membrane</keyword>
<organism evidence="8 9">
    <name type="scientific">Stieleria varia</name>
    <dbReference type="NCBI Taxonomy" id="2528005"/>
    <lineage>
        <taxon>Bacteria</taxon>
        <taxon>Pseudomonadati</taxon>
        <taxon>Planctomycetota</taxon>
        <taxon>Planctomycetia</taxon>
        <taxon>Pirellulales</taxon>
        <taxon>Pirellulaceae</taxon>
        <taxon>Stieleria</taxon>
    </lineage>
</organism>
<proteinExistence type="inferred from homology"/>
<feature type="transmembrane region" description="Helical" evidence="7">
    <location>
        <begin position="377"/>
        <end position="396"/>
    </location>
</feature>
<evidence type="ECO:0000256" key="3">
    <source>
        <dbReference type="ARBA" id="ARBA00022475"/>
    </source>
</evidence>
<dbReference type="Pfam" id="PF03773">
    <property type="entry name" value="ArsP_1"/>
    <property type="match status" value="1"/>
</dbReference>
<evidence type="ECO:0000313" key="9">
    <source>
        <dbReference type="Proteomes" id="UP000320176"/>
    </source>
</evidence>
<sequence>MSQSISVILLGGLIRVVQGFCQAAPTLLVGLLIASIIRYYLGHRGTRRLFGGDSLRSLPQSWLIGMLLPVCSIGVLPILFEMRRAKVKPGAMSAFALSAPLFNPLSLLYGLTLSRPLVIMLFALGSLIVVTALGLFWDAFAKRVESVVLKKGSDPLETSLNREEVEKSERVRPLFQQRHESVDSAERSDDEASDQLIGMRRVYAMLVHFTRESTGKVLLIAMVALSGLAVLAAVLPFGAMQHEVERDDWWAPLKMLLVAVPVYATPMLAMSQMGMMFQHANSPGASFTLLILGAGMNLATPIYFGRYYGWKAASMWFVSLIVIVLGLSYAINKPLVPPGVEPAGHTHAFDIYANPLSAYHSLSLGTVIETVGKDLDVSVIVSLIALAFVAAVGLWFRFRGIDEAWLVKTATASSFASSLSAEDAPPRKGLDIVVPPNVIGATMLLGLVVLSVVACFAYYPHPSECLEEIRLARAECLSAANSGQIDHALFWLPVWEDWSRRLEVGTFIRTGQVRPYQRMQGYLIRKKLELLEHELEHDPFEPDEVKKVVQGIIATNSRWVRSFR</sequence>
<dbReference type="GO" id="GO:0005886">
    <property type="term" value="C:plasma membrane"/>
    <property type="evidence" value="ECO:0007669"/>
    <property type="project" value="UniProtKB-SubCell"/>
</dbReference>
<accession>A0A5C6A5F9</accession>
<dbReference type="InterPro" id="IPR052923">
    <property type="entry name" value="UPF0718"/>
</dbReference>
<feature type="transmembrane region" description="Helical" evidence="7">
    <location>
        <begin position="20"/>
        <end position="41"/>
    </location>
</feature>
<comment type="similarity">
    <text evidence="2">Belongs to the UPF0718 family.</text>
</comment>
<keyword evidence="9" id="KW-1185">Reference proteome</keyword>